<evidence type="ECO:0000313" key="7">
    <source>
        <dbReference type="Proteomes" id="UP001552521"/>
    </source>
</evidence>
<dbReference type="Gene3D" id="2.60.40.1180">
    <property type="entry name" value="Golgi alpha-mannosidase II"/>
    <property type="match status" value="1"/>
</dbReference>
<dbReference type="EMBL" id="JBFAQK010000031">
    <property type="protein sequence ID" value="MEV4683372.1"/>
    <property type="molecule type" value="Genomic_DNA"/>
</dbReference>
<evidence type="ECO:0000313" key="6">
    <source>
        <dbReference type="EMBL" id="MEV4683372.1"/>
    </source>
</evidence>
<evidence type="ECO:0000256" key="2">
    <source>
        <dbReference type="ARBA" id="ARBA00022801"/>
    </source>
</evidence>
<dbReference type="SUPFAM" id="SSF51445">
    <property type="entry name" value="(Trans)glycosidases"/>
    <property type="match status" value="1"/>
</dbReference>
<dbReference type="InterPro" id="IPR013783">
    <property type="entry name" value="Ig-like_fold"/>
</dbReference>
<dbReference type="SMART" id="SM00642">
    <property type="entry name" value="Aamy"/>
    <property type="match status" value="1"/>
</dbReference>
<evidence type="ECO:0000256" key="3">
    <source>
        <dbReference type="ARBA" id="ARBA00023295"/>
    </source>
</evidence>
<proteinExistence type="inferred from homology"/>
<evidence type="ECO:0000256" key="1">
    <source>
        <dbReference type="ARBA" id="ARBA00008061"/>
    </source>
</evidence>
<organism evidence="6 7">
    <name type="scientific">Streptomyces kurssanovii</name>
    <dbReference type="NCBI Taxonomy" id="67312"/>
    <lineage>
        <taxon>Bacteria</taxon>
        <taxon>Bacillati</taxon>
        <taxon>Actinomycetota</taxon>
        <taxon>Actinomycetes</taxon>
        <taxon>Kitasatosporales</taxon>
        <taxon>Streptomycetaceae</taxon>
        <taxon>Streptomyces</taxon>
    </lineage>
</organism>
<feature type="domain" description="Glycosyl hydrolase family 13 catalytic" evidence="5">
    <location>
        <begin position="176"/>
        <end position="570"/>
    </location>
</feature>
<dbReference type="CDD" id="cd02856">
    <property type="entry name" value="E_set_GDE_Isoamylase_N"/>
    <property type="match status" value="1"/>
</dbReference>
<reference evidence="6 7" key="1">
    <citation type="submission" date="2024-06" db="EMBL/GenBank/DDBJ databases">
        <title>The Natural Products Discovery Center: Release of the First 8490 Sequenced Strains for Exploring Actinobacteria Biosynthetic Diversity.</title>
        <authorList>
            <person name="Kalkreuter E."/>
            <person name="Kautsar S.A."/>
            <person name="Yang D."/>
            <person name="Bader C.D."/>
            <person name="Teijaro C.N."/>
            <person name="Fluegel L."/>
            <person name="Davis C.M."/>
            <person name="Simpson J.R."/>
            <person name="Lauterbach L."/>
            <person name="Steele A.D."/>
            <person name="Gui C."/>
            <person name="Meng S."/>
            <person name="Li G."/>
            <person name="Viehrig K."/>
            <person name="Ye F."/>
            <person name="Su P."/>
            <person name="Kiefer A.F."/>
            <person name="Nichols A."/>
            <person name="Cepeda A.J."/>
            <person name="Yan W."/>
            <person name="Fan B."/>
            <person name="Jiang Y."/>
            <person name="Adhikari A."/>
            <person name="Zheng C.-J."/>
            <person name="Schuster L."/>
            <person name="Cowan T.M."/>
            <person name="Smanski M.J."/>
            <person name="Chevrette M.G."/>
            <person name="De Carvalho L.P.S."/>
            <person name="Shen B."/>
        </authorList>
    </citation>
    <scope>NUCLEOTIDE SEQUENCE [LARGE SCALE GENOMIC DNA]</scope>
    <source>
        <strain evidence="6 7">NPDC049344</strain>
    </source>
</reference>
<dbReference type="InterPro" id="IPR013780">
    <property type="entry name" value="Glyco_hydro_b"/>
</dbReference>
<dbReference type="InterPro" id="IPR004193">
    <property type="entry name" value="Glyco_hydro_13_N"/>
</dbReference>
<comment type="similarity">
    <text evidence="1">Belongs to the glycosyl hydrolase 13 family.</text>
</comment>
<dbReference type="Gene3D" id="2.60.40.10">
    <property type="entry name" value="Immunoglobulins"/>
    <property type="match status" value="1"/>
</dbReference>
<sequence>MQVWPGQAYPLGATYDGAGTNFAVHSEAAHRIELCLLHDDGSETAVELRETDAFVRHAYLPGIMPGQRYGFRVHGPYEPARGQRCNSAKLLLDPYARAISGSIEWNESVYGYHFGRPDSRNDLDSAPHTMTSVVVNPYFDWGDDRLPRTDYHRTVIYEAHVKGLTMLHPELPPELRGTYAGLAHPAVISHLTELGVTALELMPVHQFVNDHRLVDAGLNNYWGYNTIGFFAPHNSYASWGDRGEQVLEFKQAVRALHQAGIEVILDVVYNHTAEGNHLGPTLSFRGLDNESYYRLMEDDRRYYMDTTGTGNSLLMRSPHVLQMIMDSLRYWVTEMHVDGFRFDLAATLARQFHEVDRLSSFFDLVQQDPVVSQVKLIAEPWDVGEGGYQVGNFPPLWTEWNGKYRDCVRDLWRGEPRTLAEFASRLTGSSDLYQDDGRRPLASINFTTCHDGFTLHDLVSYNDKHNEANGENNRDGESHNRSWNCGAEGETDDEGVLELRERQMRNFIATLMLSQGVPMLSHGDEFGRTQGGNNNAYCQDNEIAWVHWPDPGEDEEGSLLAFTKTMVWLRRDHPVFRRRRFFHGRPVEGTHDELTDIAWFTPQGDEMVARDWQAAHAKALSVFLNGHAISEPGPRGERISDDSFLLMFNASAEELDFTVPVSHGEEWQVVVDTASKVGVPPGNGPMVSAGDELRLVGRSMTVLRRPA</sequence>
<evidence type="ECO:0000259" key="5">
    <source>
        <dbReference type="SMART" id="SM00642"/>
    </source>
</evidence>
<dbReference type="NCBIfam" id="TIGR02100">
    <property type="entry name" value="glgX_debranch"/>
    <property type="match status" value="1"/>
</dbReference>
<dbReference type="Gene3D" id="3.20.20.80">
    <property type="entry name" value="Glycosidases"/>
    <property type="match status" value="1"/>
</dbReference>
<feature type="compositionally biased region" description="Basic and acidic residues" evidence="4">
    <location>
        <begin position="466"/>
        <end position="480"/>
    </location>
</feature>
<accession>A0ABV3HXQ1</accession>
<dbReference type="CDD" id="cd11326">
    <property type="entry name" value="AmyAc_Glg_debranch"/>
    <property type="match status" value="1"/>
</dbReference>
<feature type="region of interest" description="Disordered" evidence="4">
    <location>
        <begin position="466"/>
        <end position="490"/>
    </location>
</feature>
<dbReference type="InterPro" id="IPR006047">
    <property type="entry name" value="GH13_cat_dom"/>
</dbReference>
<gene>
    <name evidence="6" type="primary">glgX</name>
    <name evidence="6" type="ORF">AB0K36_21605</name>
</gene>
<dbReference type="InterPro" id="IPR011837">
    <property type="entry name" value="Glycogen_debranch_GlgX"/>
</dbReference>
<keyword evidence="7" id="KW-1185">Reference proteome</keyword>
<dbReference type="SUPFAM" id="SSF81296">
    <property type="entry name" value="E set domains"/>
    <property type="match status" value="1"/>
</dbReference>
<dbReference type="Pfam" id="PF02922">
    <property type="entry name" value="CBM_48"/>
    <property type="match status" value="1"/>
</dbReference>
<evidence type="ECO:0000256" key="4">
    <source>
        <dbReference type="SAM" id="MobiDB-lite"/>
    </source>
</evidence>
<protein>
    <submittedName>
        <fullName evidence="6">Glycogen debranching protein GlgX</fullName>
        <ecNumber evidence="6">3.2.1.196</ecNumber>
    </submittedName>
</protein>
<keyword evidence="2 6" id="KW-0378">Hydrolase</keyword>
<name>A0ABV3HXQ1_9ACTN</name>
<keyword evidence="3 6" id="KW-0326">Glycosidase</keyword>
<dbReference type="InterPro" id="IPR014756">
    <property type="entry name" value="Ig_E-set"/>
</dbReference>
<dbReference type="PANTHER" id="PTHR43002">
    <property type="entry name" value="GLYCOGEN DEBRANCHING ENZYME"/>
    <property type="match status" value="1"/>
</dbReference>
<dbReference type="SUPFAM" id="SSF51011">
    <property type="entry name" value="Glycosyl hydrolase domain"/>
    <property type="match status" value="1"/>
</dbReference>
<dbReference type="Proteomes" id="UP001552521">
    <property type="component" value="Unassembled WGS sequence"/>
</dbReference>
<dbReference type="InterPro" id="IPR044505">
    <property type="entry name" value="GlgX_Isoamylase_N_E_set"/>
</dbReference>
<dbReference type="InterPro" id="IPR017853">
    <property type="entry name" value="GH"/>
</dbReference>
<dbReference type="EC" id="3.2.1.196" evidence="6"/>
<dbReference type="RefSeq" id="WP_364596764.1">
    <property type="nucleotide sequence ID" value="NZ_JBFAQK010000031.1"/>
</dbReference>
<comment type="caution">
    <text evidence="6">The sequence shown here is derived from an EMBL/GenBank/DDBJ whole genome shotgun (WGS) entry which is preliminary data.</text>
</comment>
<dbReference type="GO" id="GO:0120549">
    <property type="term" value="F:limit dextrin alpha-1,6-maltotetraose-hydrolase activity"/>
    <property type="evidence" value="ECO:0007669"/>
    <property type="project" value="UniProtKB-EC"/>
</dbReference>